<dbReference type="AlphaFoldDB" id="A0A7S1G6N8"/>
<dbReference type="EMBL" id="HBFS01008456">
    <property type="protein sequence ID" value="CAD8912541.1"/>
    <property type="molecule type" value="Transcribed_RNA"/>
</dbReference>
<dbReference type="EC" id="2.3.2.27" evidence="4"/>
<evidence type="ECO:0000256" key="8">
    <source>
        <dbReference type="ARBA" id="ARBA00022989"/>
    </source>
</evidence>
<evidence type="ECO:0000256" key="1">
    <source>
        <dbReference type="ARBA" id="ARBA00000900"/>
    </source>
</evidence>
<reference evidence="13" key="1">
    <citation type="submission" date="2021-01" db="EMBL/GenBank/DDBJ databases">
        <authorList>
            <person name="Corre E."/>
            <person name="Pelletier E."/>
            <person name="Niang G."/>
            <person name="Scheremetjew M."/>
            <person name="Finn R."/>
            <person name="Kale V."/>
            <person name="Holt S."/>
            <person name="Cochrane G."/>
            <person name="Meng A."/>
            <person name="Brown T."/>
            <person name="Cohen L."/>
        </authorList>
    </citation>
    <scope>NUCLEOTIDE SEQUENCE</scope>
    <source>
        <strain evidence="13">Ms1</strain>
    </source>
</reference>
<feature type="transmembrane region" description="Helical" evidence="11">
    <location>
        <begin position="217"/>
        <end position="242"/>
    </location>
</feature>
<comment type="subcellular location">
    <subcellularLocation>
        <location evidence="2">Membrane</location>
        <topology evidence="2">Multi-pass membrane protein</topology>
    </subcellularLocation>
</comment>
<evidence type="ECO:0000256" key="11">
    <source>
        <dbReference type="SAM" id="Phobius"/>
    </source>
</evidence>
<dbReference type="PANTHER" id="PTHR13145">
    <property type="entry name" value="SSM4 PROTEIN"/>
    <property type="match status" value="1"/>
</dbReference>
<dbReference type="GO" id="GO:0005789">
    <property type="term" value="C:endoplasmic reticulum membrane"/>
    <property type="evidence" value="ECO:0007669"/>
    <property type="project" value="TreeGrafter"/>
</dbReference>
<dbReference type="PANTHER" id="PTHR13145:SF0">
    <property type="entry name" value="E3 UBIQUITIN-PROTEIN LIGASE MARCHF6"/>
    <property type="match status" value="1"/>
</dbReference>
<keyword evidence="5" id="KW-0808">Transferase</keyword>
<protein>
    <recommendedName>
        <fullName evidence="4">RING-type E3 ubiquitin transferase</fullName>
        <ecNumber evidence="4">2.3.2.27</ecNumber>
    </recommendedName>
</protein>
<evidence type="ECO:0000256" key="2">
    <source>
        <dbReference type="ARBA" id="ARBA00004141"/>
    </source>
</evidence>
<evidence type="ECO:0000256" key="6">
    <source>
        <dbReference type="ARBA" id="ARBA00022692"/>
    </source>
</evidence>
<gene>
    <name evidence="13" type="ORF">BSP0115_LOCUS5791</name>
</gene>
<evidence type="ECO:0000313" key="13">
    <source>
        <dbReference type="EMBL" id="CAD8912541.1"/>
    </source>
</evidence>
<keyword evidence="6 11" id="KW-0812">Transmembrane</keyword>
<comment type="catalytic activity">
    <reaction evidence="1">
        <text>S-ubiquitinyl-[E2 ubiquitin-conjugating enzyme]-L-cysteine + [acceptor protein]-L-lysine = [E2 ubiquitin-conjugating enzyme]-L-cysteine + N(6)-ubiquitinyl-[acceptor protein]-L-lysine.</text>
        <dbReference type="EC" id="2.3.2.27"/>
    </reaction>
</comment>
<feature type="transmembrane region" description="Helical" evidence="11">
    <location>
        <begin position="107"/>
        <end position="130"/>
    </location>
</feature>
<evidence type="ECO:0000256" key="12">
    <source>
        <dbReference type="SAM" id="SignalP"/>
    </source>
</evidence>
<name>A0A7S1G6N8_9STRA</name>
<dbReference type="GO" id="GO:0061630">
    <property type="term" value="F:ubiquitin protein ligase activity"/>
    <property type="evidence" value="ECO:0007669"/>
    <property type="project" value="UniProtKB-EC"/>
</dbReference>
<keyword evidence="9 11" id="KW-0472">Membrane</keyword>
<feature type="signal peptide" evidence="12">
    <location>
        <begin position="1"/>
        <end position="22"/>
    </location>
</feature>
<feature type="transmembrane region" description="Helical" evidence="11">
    <location>
        <begin position="65"/>
        <end position="86"/>
    </location>
</feature>
<sequence length="361" mass="37638">MGAAFFCAVFIGCVLTLPAVFGRGVVAVWEGEASPLAIVAKAAGFVADGVPAANESPLRTQEAGLVLFGHVTIAAVVSMLALVARVTERVTGWQLLENVPGYHSKLAVYKIAVLLFLKLGVVPLLAGWMVDVASLDLMGGTWEARLAFTAAHPASSLWAHWLVGITFILIVTGLVLQLREALHPRILAPYIRAHDPNQAILRTVMKDSTVSQLNRTALSLVIFLIVLGLFVWLPARVAGALFPSLDGPLPLNLHYTNTPLQLPLDLGVVHLSVLLALESFKSFTWWAQTSWLDFVCVAFGVGDVMLPEEVVEITGDAPARHEAGEAGDAGGGGEADVAAAAAGDGGAGDGGDGGAASAAST</sequence>
<comment type="pathway">
    <text evidence="3">Protein modification; protein ubiquitination.</text>
</comment>
<evidence type="ECO:0000256" key="4">
    <source>
        <dbReference type="ARBA" id="ARBA00012483"/>
    </source>
</evidence>
<keyword evidence="8 11" id="KW-1133">Transmembrane helix</keyword>
<evidence type="ECO:0000256" key="3">
    <source>
        <dbReference type="ARBA" id="ARBA00004906"/>
    </source>
</evidence>
<evidence type="ECO:0000256" key="7">
    <source>
        <dbReference type="ARBA" id="ARBA00022786"/>
    </source>
</evidence>
<evidence type="ECO:0000256" key="9">
    <source>
        <dbReference type="ARBA" id="ARBA00023136"/>
    </source>
</evidence>
<evidence type="ECO:0000256" key="5">
    <source>
        <dbReference type="ARBA" id="ARBA00022679"/>
    </source>
</evidence>
<feature type="region of interest" description="Disordered" evidence="10">
    <location>
        <begin position="321"/>
        <end position="361"/>
    </location>
</feature>
<keyword evidence="12" id="KW-0732">Signal</keyword>
<accession>A0A7S1G6N8</accession>
<proteinExistence type="predicted"/>
<dbReference type="GO" id="GO:0036503">
    <property type="term" value="P:ERAD pathway"/>
    <property type="evidence" value="ECO:0007669"/>
    <property type="project" value="TreeGrafter"/>
</dbReference>
<feature type="compositionally biased region" description="Gly residues" evidence="10">
    <location>
        <begin position="343"/>
        <end position="354"/>
    </location>
</feature>
<feature type="transmembrane region" description="Helical" evidence="11">
    <location>
        <begin position="158"/>
        <end position="176"/>
    </location>
</feature>
<keyword evidence="7" id="KW-0833">Ubl conjugation pathway</keyword>
<feature type="chain" id="PRO_5031120491" description="RING-type E3 ubiquitin transferase" evidence="12">
    <location>
        <begin position="23"/>
        <end position="361"/>
    </location>
</feature>
<evidence type="ECO:0000256" key="10">
    <source>
        <dbReference type="SAM" id="MobiDB-lite"/>
    </source>
</evidence>
<organism evidence="13">
    <name type="scientific">Bicosoecida sp. CB-2014</name>
    <dbReference type="NCBI Taxonomy" id="1486930"/>
    <lineage>
        <taxon>Eukaryota</taxon>
        <taxon>Sar</taxon>
        <taxon>Stramenopiles</taxon>
        <taxon>Bigyra</taxon>
        <taxon>Opalozoa</taxon>
        <taxon>Bicosoecida</taxon>
    </lineage>
</organism>